<evidence type="ECO:0000256" key="1">
    <source>
        <dbReference type="ARBA" id="ARBA00004613"/>
    </source>
</evidence>
<dbReference type="PANTHER" id="PTHR22923:SF116">
    <property type="entry name" value="C1Q DOMAIN-CONTAINING PROTEIN"/>
    <property type="match status" value="1"/>
</dbReference>
<dbReference type="SUPFAM" id="SSF49842">
    <property type="entry name" value="TNF-like"/>
    <property type="match status" value="1"/>
</dbReference>
<accession>K1R144</accession>
<protein>
    <submittedName>
        <fullName evidence="4">Uncharacterized protein</fullName>
    </submittedName>
</protein>
<comment type="subcellular location">
    <subcellularLocation>
        <location evidence="1">Secreted</location>
    </subcellularLocation>
</comment>
<name>K1R144_MAGGI</name>
<gene>
    <name evidence="4" type="ORF">CGI_10005221</name>
</gene>
<sequence>MSPTVVTDEILCTSYDVIAVIVMGRMLVDIAPRVHVMKTLPNLVVVVLAICTICEGNVQPVAFSARMFAMGTTSPSQKSVPYTIEMTDTAGAYSNKRFTAPSPGVYFFTWSVTSLPDNPVDTVLMKNVTIIGKLSCHSFSKADKRNTCSQSTVVQLNSGDVVWVKATAPIGLLSRNYWPMFSGFKL</sequence>
<dbReference type="PROSITE" id="PS50871">
    <property type="entry name" value="C1Q"/>
    <property type="match status" value="1"/>
</dbReference>
<keyword evidence="2" id="KW-0964">Secreted</keyword>
<dbReference type="Gene3D" id="2.60.120.40">
    <property type="match status" value="1"/>
</dbReference>
<evidence type="ECO:0000313" key="4">
    <source>
        <dbReference type="EMBL" id="EKC39573.1"/>
    </source>
</evidence>
<dbReference type="InterPro" id="IPR001073">
    <property type="entry name" value="C1q_dom"/>
</dbReference>
<reference evidence="4" key="1">
    <citation type="journal article" date="2012" name="Nature">
        <title>The oyster genome reveals stress adaptation and complexity of shell formation.</title>
        <authorList>
            <person name="Zhang G."/>
            <person name="Fang X."/>
            <person name="Guo X."/>
            <person name="Li L."/>
            <person name="Luo R."/>
            <person name="Xu F."/>
            <person name="Yang P."/>
            <person name="Zhang L."/>
            <person name="Wang X."/>
            <person name="Qi H."/>
            <person name="Xiong Z."/>
            <person name="Que H."/>
            <person name="Xie Y."/>
            <person name="Holland P.W."/>
            <person name="Paps J."/>
            <person name="Zhu Y."/>
            <person name="Wu F."/>
            <person name="Chen Y."/>
            <person name="Wang J."/>
            <person name="Peng C."/>
            <person name="Meng J."/>
            <person name="Yang L."/>
            <person name="Liu J."/>
            <person name="Wen B."/>
            <person name="Zhang N."/>
            <person name="Huang Z."/>
            <person name="Zhu Q."/>
            <person name="Feng Y."/>
            <person name="Mount A."/>
            <person name="Hedgecock D."/>
            <person name="Xu Z."/>
            <person name="Liu Y."/>
            <person name="Domazet-Loso T."/>
            <person name="Du Y."/>
            <person name="Sun X."/>
            <person name="Zhang S."/>
            <person name="Liu B."/>
            <person name="Cheng P."/>
            <person name="Jiang X."/>
            <person name="Li J."/>
            <person name="Fan D."/>
            <person name="Wang W."/>
            <person name="Fu W."/>
            <person name="Wang T."/>
            <person name="Wang B."/>
            <person name="Zhang J."/>
            <person name="Peng Z."/>
            <person name="Li Y."/>
            <person name="Li N."/>
            <person name="Wang J."/>
            <person name="Chen M."/>
            <person name="He Y."/>
            <person name="Tan F."/>
            <person name="Song X."/>
            <person name="Zheng Q."/>
            <person name="Huang R."/>
            <person name="Yang H."/>
            <person name="Du X."/>
            <person name="Chen L."/>
            <person name="Yang M."/>
            <person name="Gaffney P.M."/>
            <person name="Wang S."/>
            <person name="Luo L."/>
            <person name="She Z."/>
            <person name="Ming Y."/>
            <person name="Huang W."/>
            <person name="Zhang S."/>
            <person name="Huang B."/>
            <person name="Zhang Y."/>
            <person name="Qu T."/>
            <person name="Ni P."/>
            <person name="Miao G."/>
            <person name="Wang J."/>
            <person name="Wang Q."/>
            <person name="Steinberg C.E."/>
            <person name="Wang H."/>
            <person name="Li N."/>
            <person name="Qian L."/>
            <person name="Zhang G."/>
            <person name="Li Y."/>
            <person name="Yang H."/>
            <person name="Liu X."/>
            <person name="Wang J."/>
            <person name="Yin Y."/>
            <person name="Wang J."/>
        </authorList>
    </citation>
    <scope>NUCLEOTIDE SEQUENCE [LARGE SCALE GENOMIC DNA]</scope>
    <source>
        <strain evidence="4">05x7-T-G4-1.051#20</strain>
    </source>
</reference>
<dbReference type="Pfam" id="PF00386">
    <property type="entry name" value="C1q"/>
    <property type="match status" value="1"/>
</dbReference>
<organism evidence="4">
    <name type="scientific">Magallana gigas</name>
    <name type="common">Pacific oyster</name>
    <name type="synonym">Crassostrea gigas</name>
    <dbReference type="NCBI Taxonomy" id="29159"/>
    <lineage>
        <taxon>Eukaryota</taxon>
        <taxon>Metazoa</taxon>
        <taxon>Spiralia</taxon>
        <taxon>Lophotrochozoa</taxon>
        <taxon>Mollusca</taxon>
        <taxon>Bivalvia</taxon>
        <taxon>Autobranchia</taxon>
        <taxon>Pteriomorphia</taxon>
        <taxon>Ostreida</taxon>
        <taxon>Ostreoidea</taxon>
        <taxon>Ostreidae</taxon>
        <taxon>Magallana</taxon>
    </lineage>
</organism>
<proteinExistence type="predicted"/>
<dbReference type="EMBL" id="JH816175">
    <property type="protein sequence ID" value="EKC39573.1"/>
    <property type="molecule type" value="Genomic_DNA"/>
</dbReference>
<dbReference type="PANTHER" id="PTHR22923">
    <property type="entry name" value="CEREBELLIN-RELATED"/>
    <property type="match status" value="1"/>
</dbReference>
<dbReference type="SMART" id="SM00110">
    <property type="entry name" value="C1Q"/>
    <property type="match status" value="1"/>
</dbReference>
<keyword evidence="3" id="KW-0732">Signal</keyword>
<dbReference type="InParanoid" id="K1R144"/>
<evidence type="ECO:0000256" key="3">
    <source>
        <dbReference type="ARBA" id="ARBA00022729"/>
    </source>
</evidence>
<evidence type="ECO:0000256" key="2">
    <source>
        <dbReference type="ARBA" id="ARBA00022525"/>
    </source>
</evidence>
<dbReference type="HOGENOM" id="CLU_1455771_0_0_1"/>
<dbReference type="GO" id="GO:0005576">
    <property type="term" value="C:extracellular region"/>
    <property type="evidence" value="ECO:0007669"/>
    <property type="project" value="UniProtKB-SubCell"/>
</dbReference>
<dbReference type="InterPro" id="IPR050822">
    <property type="entry name" value="Cerebellin_Synaptic_Org"/>
</dbReference>
<dbReference type="AlphaFoldDB" id="K1R144"/>
<dbReference type="InterPro" id="IPR008983">
    <property type="entry name" value="Tumour_necrosis_fac-like_dom"/>
</dbReference>
<dbReference type="PRINTS" id="PR00007">
    <property type="entry name" value="COMPLEMNTC1Q"/>
</dbReference>